<feature type="transmembrane region" description="Helical" evidence="1">
    <location>
        <begin position="39"/>
        <end position="66"/>
    </location>
</feature>
<gene>
    <name evidence="2" type="ORF">SAMN06296416_106170</name>
</gene>
<dbReference type="EMBL" id="OCND01000006">
    <property type="protein sequence ID" value="SOD55203.1"/>
    <property type="molecule type" value="Genomic_DNA"/>
</dbReference>
<feature type="transmembrane region" description="Helical" evidence="1">
    <location>
        <begin position="123"/>
        <end position="142"/>
    </location>
</feature>
<protein>
    <recommendedName>
        <fullName evidence="4">Tetratricopeptide repeat-containing protein</fullName>
    </recommendedName>
</protein>
<feature type="transmembrane region" description="Helical" evidence="1">
    <location>
        <begin position="163"/>
        <end position="186"/>
    </location>
</feature>
<accession>A0A286D991</accession>
<dbReference type="Proteomes" id="UP000219374">
    <property type="component" value="Unassembled WGS sequence"/>
</dbReference>
<sequence length="424" mass="46996">MDDRYRAHMGRATSAPEPFWQRLRAIAFYPLRGPALYSMIALTLCSLLTIVPVVGWIIAILTWLAAYKYSFDILRHTADGHMDSPEHALGTGDGTVLRLLALTILLAIAVVLVAVFAGPTAGLLALLLVVFLQPGCLISLAMDGSLRQALNPATSLTLALRIGWPYLAAFGLLFVIQASALTASSWVHQFLPPFVGDLAVTMVSLWGLFAAFHLMGYLVYQYHEDLGYEPGSHYERLPERHAPDQRLLDEAGHFVREGQADTALEILRAEVRSRLVGLPVLELYQRLLRSSGRTKELHEHTRQYIGRLLAEKQGHRALALLREALDADSAFVPLLPEQGEELAERARLAGQFQLTTDILRAMLQAWPKSPAAAKWSLDAALLLAERFGRDDEARQLLEQALTRCEDQEQRGKLETALKALAVPM</sequence>
<keyword evidence="1" id="KW-0812">Transmembrane</keyword>
<evidence type="ECO:0000313" key="3">
    <source>
        <dbReference type="Proteomes" id="UP000219374"/>
    </source>
</evidence>
<dbReference type="AlphaFoldDB" id="A0A286D991"/>
<dbReference type="OrthoDB" id="5698243at2"/>
<proteinExistence type="predicted"/>
<feature type="transmembrane region" description="Helical" evidence="1">
    <location>
        <begin position="96"/>
        <end position="117"/>
    </location>
</feature>
<organism evidence="2 3">
    <name type="scientific">Pseudoxanthomonas wuyuanensis</name>
    <dbReference type="NCBI Taxonomy" id="1073196"/>
    <lineage>
        <taxon>Bacteria</taxon>
        <taxon>Pseudomonadati</taxon>
        <taxon>Pseudomonadota</taxon>
        <taxon>Gammaproteobacteria</taxon>
        <taxon>Lysobacterales</taxon>
        <taxon>Lysobacteraceae</taxon>
        <taxon>Pseudoxanthomonas</taxon>
    </lineage>
</organism>
<keyword evidence="3" id="KW-1185">Reference proteome</keyword>
<keyword evidence="1" id="KW-1133">Transmembrane helix</keyword>
<evidence type="ECO:0000256" key="1">
    <source>
        <dbReference type="SAM" id="Phobius"/>
    </source>
</evidence>
<feature type="transmembrane region" description="Helical" evidence="1">
    <location>
        <begin position="198"/>
        <end position="220"/>
    </location>
</feature>
<reference evidence="2 3" key="1">
    <citation type="submission" date="2017-09" db="EMBL/GenBank/DDBJ databases">
        <authorList>
            <person name="Ehlers B."/>
            <person name="Leendertz F.H."/>
        </authorList>
    </citation>
    <scope>NUCLEOTIDE SEQUENCE [LARGE SCALE GENOMIC DNA]</scope>
    <source>
        <strain evidence="2 3">CGMCC 1.10978</strain>
    </source>
</reference>
<keyword evidence="1" id="KW-0472">Membrane</keyword>
<evidence type="ECO:0000313" key="2">
    <source>
        <dbReference type="EMBL" id="SOD55203.1"/>
    </source>
</evidence>
<dbReference type="RefSeq" id="WP_097122463.1">
    <property type="nucleotide sequence ID" value="NZ_OCND01000006.1"/>
</dbReference>
<name>A0A286D991_9GAMM</name>
<evidence type="ECO:0008006" key="4">
    <source>
        <dbReference type="Google" id="ProtNLM"/>
    </source>
</evidence>